<dbReference type="AlphaFoldDB" id="A0AA48HP17"/>
<dbReference type="InterPro" id="IPR011990">
    <property type="entry name" value="TPR-like_helical_dom_sf"/>
</dbReference>
<dbReference type="Gene3D" id="1.25.40.10">
    <property type="entry name" value="Tetratricopeptide repeat domain"/>
    <property type="match status" value="2"/>
</dbReference>
<dbReference type="SUPFAM" id="SSF48452">
    <property type="entry name" value="TPR-like"/>
    <property type="match status" value="1"/>
</dbReference>
<dbReference type="Proteomes" id="UP001333710">
    <property type="component" value="Chromosome"/>
</dbReference>
<gene>
    <name evidence="3" type="ORF">MACH26_38420</name>
</gene>
<dbReference type="EMBL" id="AP027272">
    <property type="protein sequence ID" value="BDX08321.1"/>
    <property type="molecule type" value="Genomic_DNA"/>
</dbReference>
<dbReference type="RefSeq" id="WP_338294394.1">
    <property type="nucleotide sequence ID" value="NZ_AP027272.1"/>
</dbReference>
<dbReference type="InterPro" id="IPR024983">
    <property type="entry name" value="CHAT_dom"/>
</dbReference>
<sequence>MNYSKLVSRHNIFCLAMCWLMLCVGDLQAQNVSDVSTQLAQAEVLREQGKLPQALSLLNKAQQQATLKSKQHTLILGLKANIMLLQRRYDEAFLILSETQPLAEKNQWWFIAGDQSSYLANLFLRQQNLEKAQRWFQKARSIAALSGDPLLSVQSGINLVRLQWQSAPESVPELAPLQQEISKISEYSGSEVLLNWAALLLDSLPMAQNKAQHKEQIFNALNRLLQNQQHFNQATLSQAYGLMARLYMTELRYEESLKLLNNAIYSAQQQPDLLYRWEWLSGQAWRNQGNLSEAVAALQRAVNHLETIRQDIPVDYVDGRSSFRQTLEPLYLELTDLLLLQAKQSEESSQQQAHLRQARATVELLKRSELEDYFDNRCIIDNQQQIDLSTVNQATAAIYPILLPDRMEILVSFANHIEQRTVAVGAAEISQAATALASSFRTLDPYYYTLSDQFYDWLISPINDLLQSRQIDTLIYLPDGPLRLVPLASISDGKQFLIEQYSIVTSPGLTLFDTSIRDKDEMQVLLAGLSTPGPVVDDVSERLYAAINVATDRQVKENLSRRLTYPRERREQEAQQRGQKARNKVSMLSRLRIVNKTAVTDKRSISDEDLRYISKRPGVKPQSNYQTKQAQLRQQLRIVNKIALQQNPQKTESDAALRIVAKYASQQALVAALQEREPQQPLRIVTKTRYQRPYAAEKVEAGTPQLLASNNTGQLRLLKRSLPENQAQLRLLKAQRLERLKNRLKLPGVDQEIENISRVFSGDALVNDDFSKQQFVDNMLSNRYDIVHIASHGVFGDSAENSFVMTYDEVLDMDQLEALLNHPKFSKAPVELITLSACQTADGDDRAPLGISGIALRAKVRSALGALWAVSDAATVELMSEFYANLKKPGMTKAQALREAQITMLQQEQYRHPFFWSAFILIGNWL</sequence>
<feature type="signal peptide" evidence="1">
    <location>
        <begin position="1"/>
        <end position="29"/>
    </location>
</feature>
<proteinExistence type="predicted"/>
<feature type="chain" id="PRO_5041396018" description="CHAT domain-containing protein" evidence="1">
    <location>
        <begin position="30"/>
        <end position="926"/>
    </location>
</feature>
<organism evidence="3 4">
    <name type="scientific">Planctobacterium marinum</name>
    <dbReference type="NCBI Taxonomy" id="1631968"/>
    <lineage>
        <taxon>Bacteria</taxon>
        <taxon>Pseudomonadati</taxon>
        <taxon>Pseudomonadota</taxon>
        <taxon>Gammaproteobacteria</taxon>
        <taxon>Alteromonadales</taxon>
        <taxon>Alteromonadaceae</taxon>
        <taxon>Planctobacterium</taxon>
    </lineage>
</organism>
<keyword evidence="4" id="KW-1185">Reference proteome</keyword>
<dbReference type="SMART" id="SM00028">
    <property type="entry name" value="TPR"/>
    <property type="match status" value="5"/>
</dbReference>
<keyword evidence="1" id="KW-0732">Signal</keyword>
<dbReference type="InterPro" id="IPR019734">
    <property type="entry name" value="TPR_rpt"/>
</dbReference>
<dbReference type="PANTHER" id="PTHR10098:SF112">
    <property type="entry name" value="SLR0380 PROTEIN"/>
    <property type="match status" value="1"/>
</dbReference>
<feature type="domain" description="CHAT" evidence="2">
    <location>
        <begin position="629"/>
        <end position="924"/>
    </location>
</feature>
<accession>A0AA48HP17</accession>
<protein>
    <recommendedName>
        <fullName evidence="2">CHAT domain-containing protein</fullName>
    </recommendedName>
</protein>
<dbReference type="KEGG" id="pmaw:MACH26_38420"/>
<name>A0AA48HP17_9ALTE</name>
<evidence type="ECO:0000313" key="4">
    <source>
        <dbReference type="Proteomes" id="UP001333710"/>
    </source>
</evidence>
<evidence type="ECO:0000256" key="1">
    <source>
        <dbReference type="SAM" id="SignalP"/>
    </source>
</evidence>
<feature type="domain" description="CHAT" evidence="2">
    <location>
        <begin position="452"/>
        <end position="524"/>
    </location>
</feature>
<evidence type="ECO:0000259" key="2">
    <source>
        <dbReference type="Pfam" id="PF12770"/>
    </source>
</evidence>
<dbReference type="Pfam" id="PF12770">
    <property type="entry name" value="CHAT"/>
    <property type="match status" value="2"/>
</dbReference>
<dbReference type="PANTHER" id="PTHR10098">
    <property type="entry name" value="RAPSYN-RELATED"/>
    <property type="match status" value="1"/>
</dbReference>
<evidence type="ECO:0000313" key="3">
    <source>
        <dbReference type="EMBL" id="BDX08321.1"/>
    </source>
</evidence>
<reference evidence="3" key="1">
    <citation type="submission" date="2023-01" db="EMBL/GenBank/DDBJ databases">
        <title>Complete genome sequence of Planctobacterium marinum strain Dej080120_11.</title>
        <authorList>
            <person name="Ueki S."/>
            <person name="Maruyama F."/>
        </authorList>
    </citation>
    <scope>NUCLEOTIDE SEQUENCE</scope>
    <source>
        <strain evidence="3">Dej080120_11</strain>
    </source>
</reference>